<name>A0A2H3ED40_ARMGA</name>
<dbReference type="EMBL" id="KZ293645">
    <property type="protein sequence ID" value="PBL01543.1"/>
    <property type="molecule type" value="Genomic_DNA"/>
</dbReference>
<dbReference type="Proteomes" id="UP000217790">
    <property type="component" value="Unassembled WGS sequence"/>
</dbReference>
<dbReference type="AlphaFoldDB" id="A0A2H3ED40"/>
<protein>
    <submittedName>
        <fullName evidence="1">Uncharacterized protein</fullName>
    </submittedName>
</protein>
<dbReference type="InParanoid" id="A0A2H3ED40"/>
<organism evidence="1 2">
    <name type="scientific">Armillaria gallica</name>
    <name type="common">Bulbous honey fungus</name>
    <name type="synonym">Armillaria bulbosa</name>
    <dbReference type="NCBI Taxonomy" id="47427"/>
    <lineage>
        <taxon>Eukaryota</taxon>
        <taxon>Fungi</taxon>
        <taxon>Dikarya</taxon>
        <taxon>Basidiomycota</taxon>
        <taxon>Agaricomycotina</taxon>
        <taxon>Agaricomycetes</taxon>
        <taxon>Agaricomycetidae</taxon>
        <taxon>Agaricales</taxon>
        <taxon>Marasmiineae</taxon>
        <taxon>Physalacriaceae</taxon>
        <taxon>Armillaria</taxon>
    </lineage>
</organism>
<reference evidence="2" key="1">
    <citation type="journal article" date="2017" name="Nat. Ecol. Evol.">
        <title>Genome expansion and lineage-specific genetic innovations in the forest pathogenic fungi Armillaria.</title>
        <authorList>
            <person name="Sipos G."/>
            <person name="Prasanna A.N."/>
            <person name="Walter M.C."/>
            <person name="O'Connor E."/>
            <person name="Balint B."/>
            <person name="Krizsan K."/>
            <person name="Kiss B."/>
            <person name="Hess J."/>
            <person name="Varga T."/>
            <person name="Slot J."/>
            <person name="Riley R."/>
            <person name="Boka B."/>
            <person name="Rigling D."/>
            <person name="Barry K."/>
            <person name="Lee J."/>
            <person name="Mihaltcheva S."/>
            <person name="LaButti K."/>
            <person name="Lipzen A."/>
            <person name="Waldron R."/>
            <person name="Moloney N.M."/>
            <person name="Sperisen C."/>
            <person name="Kredics L."/>
            <person name="Vagvoelgyi C."/>
            <person name="Patrignani A."/>
            <person name="Fitzpatrick D."/>
            <person name="Nagy I."/>
            <person name="Doyle S."/>
            <person name="Anderson J.B."/>
            <person name="Grigoriev I.V."/>
            <person name="Gueldener U."/>
            <person name="Muensterkoetter M."/>
            <person name="Nagy L.G."/>
        </authorList>
    </citation>
    <scope>NUCLEOTIDE SEQUENCE [LARGE SCALE GENOMIC DNA]</scope>
    <source>
        <strain evidence="2">Ar21-2</strain>
    </source>
</reference>
<gene>
    <name evidence="1" type="ORF">ARMGADRAFT_1023012</name>
</gene>
<sequence length="542" mass="63851">MATRLYMDLSGPNPHLYQGPSDRLPPDWSNDWENFLSRGCLFPLVNGRIFASLNIELHNHVYGEIYIIMYNRRSDNIVIRIGTRYFVYHFDTDVLLEFIHTYPTLDAFLDLARQWGGPLSQYQLTPFVEVKMDVTPDNYYDEVDRWDEELKRIRATHALMGYRLKGQRIICLTSRTPPLPRQLQKGIQRRIRVNGFQEDVRFEVVHETLAADPDDSFVGHTMTLEKIRPFTRGNRRLRDGKYPNRCSSLEEVGPRGLGTARGMGDGNERRFDPQAIAFKVFRDVHRSLWMSLPSLHYNGSPSDRRPPNWSNDWEDFPFRRRLFPLVNGQIFASLDIEHHNHVYGEIYFIMYNVRSEEAIIRISTRYFVYHFETDMLLEFIHTYPTLDAFLDLASQWDGPLCHAYTLTPFVQRETDVTPDNYYDEVERWDEELKMVRAAHASRSAPLNQVTYKHRGGYDIFRDLRLYFLRSAENVLFFVVEVTQEPHLDVRHKAWLRHIRQSPIVVLPLNLRPRRCSNWYPVTSSVSIMSVVILAQMTSYNLN</sequence>
<evidence type="ECO:0000313" key="1">
    <source>
        <dbReference type="EMBL" id="PBL01543.1"/>
    </source>
</evidence>
<evidence type="ECO:0000313" key="2">
    <source>
        <dbReference type="Proteomes" id="UP000217790"/>
    </source>
</evidence>
<proteinExistence type="predicted"/>
<accession>A0A2H3ED40</accession>
<keyword evidence="2" id="KW-1185">Reference proteome</keyword>